<sequence>MDALTRAALAADDRILATIDRLGPAAADSAAADAATRAYLTLLDLADRAGIAEDLDICLRLPAIGWEIPHDGEKRARDNAAEICARAGAVGSTVTLATDGHTDDPASVDEVLGALGDLRRVAPTTGVTLRADLRRTPADCRELARSGARVRLRLRPGWHLVRRSAASADPTFHDQRRGFAACLGILMAGPGYPMIATQDLRLMALTTRLAVRAGRHPDSFEFQTVRGTPRREHRRLAATGYRARVYVSYRR</sequence>
<reference evidence="3" key="1">
    <citation type="submission" date="2015-11" db="EMBL/GenBank/DDBJ databases">
        <authorList>
            <person name="Varghese N."/>
        </authorList>
    </citation>
    <scope>NUCLEOTIDE SEQUENCE [LARGE SCALE GENOMIC DNA]</scope>
    <source>
        <strain evidence="3">DSM 45899</strain>
    </source>
</reference>
<gene>
    <name evidence="2" type="ORF">Ga0074812_10137</name>
</gene>
<proteinExistence type="predicted"/>
<dbReference type="RefSeq" id="WP_226930741.1">
    <property type="nucleotide sequence ID" value="NZ_FAOZ01000001.1"/>
</dbReference>
<evidence type="ECO:0000313" key="3">
    <source>
        <dbReference type="Proteomes" id="UP000198802"/>
    </source>
</evidence>
<dbReference type="GO" id="GO:0016491">
    <property type="term" value="F:oxidoreductase activity"/>
    <property type="evidence" value="ECO:0007669"/>
    <property type="project" value="UniProtKB-KW"/>
</dbReference>
<dbReference type="Gene3D" id="3.20.20.220">
    <property type="match status" value="1"/>
</dbReference>
<protein>
    <submittedName>
        <fullName evidence="2">Proline dehydrogenase</fullName>
    </submittedName>
</protein>
<name>A0A0S4QDM3_9ACTN</name>
<keyword evidence="3" id="KW-1185">Reference proteome</keyword>
<keyword evidence="1" id="KW-0560">Oxidoreductase</keyword>
<dbReference type="Proteomes" id="UP000198802">
    <property type="component" value="Unassembled WGS sequence"/>
</dbReference>
<evidence type="ECO:0000313" key="2">
    <source>
        <dbReference type="EMBL" id="CUU53539.1"/>
    </source>
</evidence>
<evidence type="ECO:0000256" key="1">
    <source>
        <dbReference type="ARBA" id="ARBA00023002"/>
    </source>
</evidence>
<dbReference type="SUPFAM" id="SSF51730">
    <property type="entry name" value="FAD-linked oxidoreductase"/>
    <property type="match status" value="1"/>
</dbReference>
<accession>A0A0S4QDM3</accession>
<dbReference type="InterPro" id="IPR029041">
    <property type="entry name" value="FAD-linked_oxidoreductase-like"/>
</dbReference>
<dbReference type="EMBL" id="FAOZ01000001">
    <property type="protein sequence ID" value="CUU53539.1"/>
    <property type="molecule type" value="Genomic_DNA"/>
</dbReference>
<dbReference type="AlphaFoldDB" id="A0A0S4QDM3"/>
<organism evidence="2 3">
    <name type="scientific">Parafrankia irregularis</name>
    <dbReference type="NCBI Taxonomy" id="795642"/>
    <lineage>
        <taxon>Bacteria</taxon>
        <taxon>Bacillati</taxon>
        <taxon>Actinomycetota</taxon>
        <taxon>Actinomycetes</taxon>
        <taxon>Frankiales</taxon>
        <taxon>Frankiaceae</taxon>
        <taxon>Parafrankia</taxon>
    </lineage>
</organism>